<reference evidence="9 10" key="1">
    <citation type="submission" date="2019-08" db="EMBL/GenBank/DDBJ databases">
        <title>Complete genome sequence of Candidatus Uab amorphum.</title>
        <authorList>
            <person name="Shiratori T."/>
            <person name="Suzuki S."/>
            <person name="Kakizawa Y."/>
            <person name="Ishida K."/>
        </authorList>
    </citation>
    <scope>NUCLEOTIDE SEQUENCE [LARGE SCALE GENOMIC DNA]</scope>
    <source>
        <strain evidence="9 10">SRT547</strain>
    </source>
</reference>
<dbReference type="InterPro" id="IPR018093">
    <property type="entry name" value="BCCT_CS"/>
</dbReference>
<feature type="transmembrane region" description="Helical" evidence="8">
    <location>
        <begin position="246"/>
        <end position="268"/>
    </location>
</feature>
<keyword evidence="3" id="KW-0813">Transport</keyword>
<feature type="transmembrane region" description="Helical" evidence="8">
    <location>
        <begin position="28"/>
        <end position="47"/>
    </location>
</feature>
<feature type="transmembrane region" description="Helical" evidence="8">
    <location>
        <begin position="359"/>
        <end position="381"/>
    </location>
</feature>
<feature type="transmembrane region" description="Helical" evidence="8">
    <location>
        <begin position="334"/>
        <end position="352"/>
    </location>
</feature>
<dbReference type="OrthoDB" id="9775735at2"/>
<evidence type="ECO:0000256" key="1">
    <source>
        <dbReference type="ARBA" id="ARBA00004651"/>
    </source>
</evidence>
<evidence type="ECO:0000313" key="10">
    <source>
        <dbReference type="Proteomes" id="UP000326354"/>
    </source>
</evidence>
<evidence type="ECO:0000256" key="3">
    <source>
        <dbReference type="ARBA" id="ARBA00022448"/>
    </source>
</evidence>
<dbReference type="NCBIfam" id="TIGR00842">
    <property type="entry name" value="bcct"/>
    <property type="match status" value="1"/>
</dbReference>
<proteinExistence type="inferred from homology"/>
<keyword evidence="4" id="KW-1003">Cell membrane</keyword>
<keyword evidence="5 8" id="KW-0812">Transmembrane</keyword>
<feature type="transmembrane region" description="Helical" evidence="8">
    <location>
        <begin position="107"/>
        <end position="126"/>
    </location>
</feature>
<dbReference type="GO" id="GO:0022857">
    <property type="term" value="F:transmembrane transporter activity"/>
    <property type="evidence" value="ECO:0007669"/>
    <property type="project" value="InterPro"/>
</dbReference>
<comment type="subcellular location">
    <subcellularLocation>
        <location evidence="1">Cell membrane</location>
        <topology evidence="1">Multi-pass membrane protein</topology>
    </subcellularLocation>
</comment>
<dbReference type="RefSeq" id="WP_151968950.1">
    <property type="nucleotide sequence ID" value="NZ_AP019860.1"/>
</dbReference>
<dbReference type="EMBL" id="AP019860">
    <property type="protein sequence ID" value="BBM84819.1"/>
    <property type="molecule type" value="Genomic_DNA"/>
</dbReference>
<feature type="transmembrane region" description="Helical" evidence="8">
    <location>
        <begin position="67"/>
        <end position="86"/>
    </location>
</feature>
<dbReference type="PANTHER" id="PTHR30047:SF7">
    <property type="entry name" value="HIGH-AFFINITY CHOLINE TRANSPORT PROTEIN"/>
    <property type="match status" value="1"/>
</dbReference>
<evidence type="ECO:0000256" key="7">
    <source>
        <dbReference type="ARBA" id="ARBA00023136"/>
    </source>
</evidence>
<keyword evidence="6 8" id="KW-1133">Transmembrane helix</keyword>
<dbReference type="InterPro" id="IPR000060">
    <property type="entry name" value="BCCT_transptr"/>
</dbReference>
<feature type="transmembrane region" description="Helical" evidence="8">
    <location>
        <begin position="163"/>
        <end position="181"/>
    </location>
</feature>
<feature type="transmembrane region" description="Helical" evidence="8">
    <location>
        <begin position="280"/>
        <end position="300"/>
    </location>
</feature>
<feature type="transmembrane region" description="Helical" evidence="8">
    <location>
        <begin position="485"/>
        <end position="512"/>
    </location>
</feature>
<dbReference type="GO" id="GO:0005886">
    <property type="term" value="C:plasma membrane"/>
    <property type="evidence" value="ECO:0007669"/>
    <property type="project" value="UniProtKB-SubCell"/>
</dbReference>
<feature type="transmembrane region" description="Helical" evidence="8">
    <location>
        <begin position="202"/>
        <end position="226"/>
    </location>
</feature>
<evidence type="ECO:0000256" key="4">
    <source>
        <dbReference type="ARBA" id="ARBA00022475"/>
    </source>
</evidence>
<dbReference type="PANTHER" id="PTHR30047">
    <property type="entry name" value="HIGH-AFFINITY CHOLINE TRANSPORT PROTEIN-RELATED"/>
    <property type="match status" value="1"/>
</dbReference>
<feature type="transmembrane region" description="Helical" evidence="8">
    <location>
        <begin position="461"/>
        <end position="479"/>
    </location>
</feature>
<dbReference type="Proteomes" id="UP000326354">
    <property type="component" value="Chromosome"/>
</dbReference>
<organism evidence="9 10">
    <name type="scientific">Uabimicrobium amorphum</name>
    <dbReference type="NCBI Taxonomy" id="2596890"/>
    <lineage>
        <taxon>Bacteria</taxon>
        <taxon>Pseudomonadati</taxon>
        <taxon>Planctomycetota</taxon>
        <taxon>Candidatus Uabimicrobiia</taxon>
        <taxon>Candidatus Uabimicrobiales</taxon>
        <taxon>Candidatus Uabimicrobiaceae</taxon>
        <taxon>Candidatus Uabimicrobium</taxon>
    </lineage>
</organism>
<feature type="transmembrane region" description="Helical" evidence="8">
    <location>
        <begin position="415"/>
        <end position="434"/>
    </location>
</feature>
<dbReference type="Pfam" id="PF02028">
    <property type="entry name" value="BCCT"/>
    <property type="match status" value="1"/>
</dbReference>
<dbReference type="PROSITE" id="PS01303">
    <property type="entry name" value="BCCT"/>
    <property type="match status" value="1"/>
</dbReference>
<dbReference type="AlphaFoldDB" id="A0A5S9F4P6"/>
<evidence type="ECO:0000256" key="8">
    <source>
        <dbReference type="SAM" id="Phobius"/>
    </source>
</evidence>
<evidence type="ECO:0000256" key="6">
    <source>
        <dbReference type="ARBA" id="ARBA00022989"/>
    </source>
</evidence>
<sequence>MKKCRYTTSYEVGQDNIQRLGFDIHNPVFAYSSLLVLSFVAGTLLLPEESKQLFESTKSFSITYFDWLFALSANLVVAFCLSLLILPIGKIKLGGKDAKPDFSLMSWFAMLFAAGMGIGLMFWSVAEPVAYYTGWYGTPLNVEKLTPEAANLAMGATMFHWGLHPWAVYSIVGLSLAYFTFNRGMPLTIRSVFYPIFGKATWGFAGNVIDTIAVMATIFGLATSLGLGAQQAASGLNFLFAIPNDITTQIIIVFGVTTVAVISVVRGLEGGVKILSNINMSIAALLFLFVLFTSSTLAILNGFGGTLYNYAVNIVPLSSWVGRDDDTFFHGWTIFYWAWWISWSPFVGMFIARISKGRTVRAFVTAVLLVPTMVSILWMTAFGGTGLEQVQNNVGELANGISDTSLTLFQMLEQLPLANITSFIAIILVLVFFVTSSDSGSLVIDSITAGGKLDAPVPQRIFWATMEGLIAAALLFIGGEQALKALQAAAITVGLPFALILIIMCVSLYMGLTNEHKSNKM</sequence>
<dbReference type="KEGG" id="uam:UABAM_03180"/>
<evidence type="ECO:0000256" key="5">
    <source>
        <dbReference type="ARBA" id="ARBA00022692"/>
    </source>
</evidence>
<gene>
    <name evidence="9" type="ORF">UABAM_03180</name>
</gene>
<name>A0A5S9F4P6_UABAM</name>
<evidence type="ECO:0000256" key="2">
    <source>
        <dbReference type="ARBA" id="ARBA00005658"/>
    </source>
</evidence>
<accession>A0A5S9F4P6</accession>
<keyword evidence="7 8" id="KW-0472">Membrane</keyword>
<comment type="similarity">
    <text evidence="2">Belongs to the BCCT transporter (TC 2.A.15) family.</text>
</comment>
<protein>
    <submittedName>
        <fullName evidence="9">BCCT family transporter</fullName>
    </submittedName>
</protein>
<evidence type="ECO:0000313" key="9">
    <source>
        <dbReference type="EMBL" id="BBM84819.1"/>
    </source>
</evidence>
<keyword evidence="10" id="KW-1185">Reference proteome</keyword>